<evidence type="ECO:0000313" key="1">
    <source>
        <dbReference type="EMBL" id="PVU97446.1"/>
    </source>
</evidence>
<keyword evidence="2" id="KW-1185">Reference proteome</keyword>
<gene>
    <name evidence="1" type="ORF">BB561_000552</name>
</gene>
<accession>A0A2T9YYR9</accession>
<dbReference type="OrthoDB" id="2103572at2759"/>
<dbReference type="EMBL" id="MBFR01000012">
    <property type="protein sequence ID" value="PVU97446.1"/>
    <property type="molecule type" value="Genomic_DNA"/>
</dbReference>
<sequence>MSNLKHLYIKKYNCLNILKKQNFTALTKLASHKAYSTNNDYQLRPSFELALRAASIQLVLARWGLETATKMDIASGKDALQDERRSKAIEAIRNTVLNGGLQDSLTEEELTIIKKDHGAWEGKDFLYGKHWESLGIFSWLLGRRNEIPHYFSNFDRVQLFQSTGILPGDTKTVDSFVNSYMSIQAKFTIENDILKKQMDLAEIWYWRARLQVLMDLRDDILINEQKDLDKNNSDSNNSDQFEISNKRILEYLRAKNIPTSLRPIIKNIPDILHSATKRAIELGLLSQSTDRDFGVLAEIIESTNPSGHHKKNSEDGKKESILKYADLDSKDHDALMNIAESRMMAFAWATGKIDKWSTEEMHNVGLINPLNVLWAPENK</sequence>
<dbReference type="Proteomes" id="UP000245383">
    <property type="component" value="Unassembled WGS sequence"/>
</dbReference>
<protein>
    <submittedName>
        <fullName evidence="1">Uncharacterized protein</fullName>
    </submittedName>
</protein>
<comment type="caution">
    <text evidence="1">The sequence shown here is derived from an EMBL/GenBank/DDBJ whole genome shotgun (WGS) entry which is preliminary data.</text>
</comment>
<evidence type="ECO:0000313" key="2">
    <source>
        <dbReference type="Proteomes" id="UP000245383"/>
    </source>
</evidence>
<reference evidence="1 2" key="1">
    <citation type="journal article" date="2018" name="MBio">
        <title>Comparative Genomics Reveals the Core Gene Toolbox for the Fungus-Insect Symbiosis.</title>
        <authorList>
            <person name="Wang Y."/>
            <person name="Stata M."/>
            <person name="Wang W."/>
            <person name="Stajich J.E."/>
            <person name="White M.M."/>
            <person name="Moncalvo J.M."/>
        </authorList>
    </citation>
    <scope>NUCLEOTIDE SEQUENCE [LARGE SCALE GENOMIC DNA]</scope>
    <source>
        <strain evidence="1 2">SWE-8-4</strain>
    </source>
</reference>
<dbReference type="AlphaFoldDB" id="A0A2T9YYR9"/>
<proteinExistence type="predicted"/>
<organism evidence="1 2">
    <name type="scientific">Smittium simulii</name>
    <dbReference type="NCBI Taxonomy" id="133385"/>
    <lineage>
        <taxon>Eukaryota</taxon>
        <taxon>Fungi</taxon>
        <taxon>Fungi incertae sedis</taxon>
        <taxon>Zoopagomycota</taxon>
        <taxon>Kickxellomycotina</taxon>
        <taxon>Harpellomycetes</taxon>
        <taxon>Harpellales</taxon>
        <taxon>Legeriomycetaceae</taxon>
        <taxon>Smittium</taxon>
    </lineage>
</organism>
<name>A0A2T9YYR9_9FUNG</name>